<dbReference type="EMBL" id="AGZN01000012">
    <property type="protein sequence ID" value="EKN29703.1"/>
    <property type="molecule type" value="Genomic_DNA"/>
</dbReference>
<protein>
    <submittedName>
        <fullName evidence="9">Radical SAM additional 4Fe4S-binding domain-containing protein</fullName>
    </submittedName>
</protein>
<evidence type="ECO:0000259" key="8">
    <source>
        <dbReference type="PROSITE" id="PS51918"/>
    </source>
</evidence>
<dbReference type="RefSeq" id="WP_005864114.1">
    <property type="nucleotide sequence ID" value="NZ_JH976486.1"/>
</dbReference>
<comment type="cofactor">
    <cofactor evidence="1">
        <name>[4Fe-4S] cluster</name>
        <dbReference type="ChEBI" id="CHEBI:49883"/>
    </cofactor>
</comment>
<dbReference type="Gene3D" id="3.20.20.70">
    <property type="entry name" value="Aldolase class I"/>
    <property type="match status" value="1"/>
</dbReference>
<dbReference type="InterPro" id="IPR007197">
    <property type="entry name" value="rSAM"/>
</dbReference>
<keyword evidence="5" id="KW-0408">Iron</keyword>
<keyword evidence="3" id="KW-0949">S-adenosyl-L-methionine</keyword>
<evidence type="ECO:0000256" key="7">
    <source>
        <dbReference type="ARBA" id="ARBA00023601"/>
    </source>
</evidence>
<keyword evidence="2" id="KW-0004">4Fe-4S</keyword>
<dbReference type="PANTHER" id="PTHR43273:SF3">
    <property type="entry name" value="ANAEROBIC SULFATASE-MATURATING ENZYME HOMOLOG ASLB-RELATED"/>
    <property type="match status" value="1"/>
</dbReference>
<dbReference type="Pfam" id="PF04055">
    <property type="entry name" value="Radical_SAM"/>
    <property type="match status" value="1"/>
</dbReference>
<dbReference type="NCBIfam" id="TIGR04085">
    <property type="entry name" value="rSAM_more_4Fe4S"/>
    <property type="match status" value="1"/>
</dbReference>
<evidence type="ECO:0000256" key="1">
    <source>
        <dbReference type="ARBA" id="ARBA00001966"/>
    </source>
</evidence>
<dbReference type="GO" id="GO:0046872">
    <property type="term" value="F:metal ion binding"/>
    <property type="evidence" value="ECO:0007669"/>
    <property type="project" value="UniProtKB-KW"/>
</dbReference>
<dbReference type="PANTHER" id="PTHR43273">
    <property type="entry name" value="ANAEROBIC SULFATASE-MATURATING ENZYME HOMOLOG ASLB-RELATED"/>
    <property type="match status" value="1"/>
</dbReference>
<evidence type="ECO:0000256" key="3">
    <source>
        <dbReference type="ARBA" id="ARBA00022691"/>
    </source>
</evidence>
<dbReference type="InterPro" id="IPR058240">
    <property type="entry name" value="rSAM_sf"/>
</dbReference>
<evidence type="ECO:0000313" key="9">
    <source>
        <dbReference type="EMBL" id="EKN29703.1"/>
    </source>
</evidence>
<dbReference type="SFLD" id="SFLDG01384">
    <property type="entry name" value="thioether_bond_formation_requi"/>
    <property type="match status" value="1"/>
</dbReference>
<evidence type="ECO:0000256" key="4">
    <source>
        <dbReference type="ARBA" id="ARBA00022723"/>
    </source>
</evidence>
<dbReference type="SUPFAM" id="SSF102114">
    <property type="entry name" value="Radical SAM enzymes"/>
    <property type="match status" value="1"/>
</dbReference>
<dbReference type="SFLD" id="SFLDS00029">
    <property type="entry name" value="Radical_SAM"/>
    <property type="match status" value="1"/>
</dbReference>
<name>A0AAD2TR62_PARDI</name>
<comment type="similarity">
    <text evidence="7">Belongs to the radical SAM superfamily. Anaerobic sulfatase-maturating enzyme family.</text>
</comment>
<dbReference type="GO" id="GO:0016491">
    <property type="term" value="F:oxidoreductase activity"/>
    <property type="evidence" value="ECO:0007669"/>
    <property type="project" value="InterPro"/>
</dbReference>
<dbReference type="InterPro" id="IPR023885">
    <property type="entry name" value="4Fe4S-binding_SPASM_dom"/>
</dbReference>
<dbReference type="GO" id="GO:0051539">
    <property type="term" value="F:4 iron, 4 sulfur cluster binding"/>
    <property type="evidence" value="ECO:0007669"/>
    <property type="project" value="UniProtKB-KW"/>
</dbReference>
<dbReference type="PROSITE" id="PS51918">
    <property type="entry name" value="RADICAL_SAM"/>
    <property type="match status" value="1"/>
</dbReference>
<sequence length="518" mass="61043">MEKLEYKNSPVLGFILNSKYYLYDRYSNSIFTVPRIFFEYLDDLISLDTDEFTQKYHNIFSKEEIIDLFKTLDYCQNDKKLIKPNRIPKFTISSIYSNAKKVEKKLKKELTFLCINITEECNLRCEYCIFSGKYTKSRRHNSNNQIEWNYIEKGVNLFLEHSTDSNIRKIGFYGGEPLLYFDIIRKTINYVRSKCDNAIFTITTNATLLKDKILSFFVENNVEITISLDGPQNIHDKNRIFPNGVGSFNTVIKNIESIKRLHHDFFENNIKFSATLSPGKYKIKDLIDFFTYDMFPTLKRADLPLSLNYINYEENKYLSEVKYLDWTKKTENEIFKLYKKIHIKGINKTSEIPAVLRALPIHREMMYINLRSNIAFDEFKFFWPNGACIPGMRSIFLNSKGIFLPCEKLNSETEFCIGDVSTGFDIKKISQLIADYSREIAPLCSNCWAFRFCGECWTTAVKNGQISKDFRSQYCSYIKSYWARRLFLYTEIIEKNPKAFSYQGSIDYPEFMSHMINE</sequence>
<dbReference type="SFLD" id="SFLDG01067">
    <property type="entry name" value="SPASM/twitch_domain_containing"/>
    <property type="match status" value="1"/>
</dbReference>
<dbReference type="Proteomes" id="UP000006262">
    <property type="component" value="Unassembled WGS sequence"/>
</dbReference>
<reference evidence="9 10" key="1">
    <citation type="submission" date="2012-02" db="EMBL/GenBank/DDBJ databases">
        <title>The Genome Sequence of Parabacteroides distasonis CL09T03C24.</title>
        <authorList>
            <consortium name="The Broad Institute Genome Sequencing Platform"/>
            <person name="Earl A."/>
            <person name="Ward D."/>
            <person name="Feldgarden M."/>
            <person name="Gevers D."/>
            <person name="Zitomersky N.L."/>
            <person name="Coyne M.J."/>
            <person name="Comstock L.E."/>
            <person name="Young S.K."/>
            <person name="Zeng Q."/>
            <person name="Gargeya S."/>
            <person name="Fitzgerald M."/>
            <person name="Haas B."/>
            <person name="Abouelleil A."/>
            <person name="Alvarado L."/>
            <person name="Arachchi H.M."/>
            <person name="Berlin A."/>
            <person name="Chapman S.B."/>
            <person name="Gearin G."/>
            <person name="Goldberg J."/>
            <person name="Griggs A."/>
            <person name="Gujja S."/>
            <person name="Hansen M."/>
            <person name="Heiman D."/>
            <person name="Howarth C."/>
            <person name="Larimer J."/>
            <person name="Lui A."/>
            <person name="MacDonald P.J.P."/>
            <person name="McCowen C."/>
            <person name="Montmayeur A."/>
            <person name="Murphy C."/>
            <person name="Neiman D."/>
            <person name="Pearson M."/>
            <person name="Priest M."/>
            <person name="Roberts A."/>
            <person name="Saif S."/>
            <person name="Shea T."/>
            <person name="Sisk P."/>
            <person name="Stolte C."/>
            <person name="Sykes S."/>
            <person name="Wortman J."/>
            <person name="Nusbaum C."/>
            <person name="Birren B."/>
        </authorList>
    </citation>
    <scope>NUCLEOTIDE SEQUENCE [LARGE SCALE GENOMIC DNA]</scope>
    <source>
        <strain evidence="9 10">CL09T03C24</strain>
    </source>
</reference>
<evidence type="ECO:0000256" key="6">
    <source>
        <dbReference type="ARBA" id="ARBA00023014"/>
    </source>
</evidence>
<comment type="caution">
    <text evidence="9">The sequence shown here is derived from an EMBL/GenBank/DDBJ whole genome shotgun (WGS) entry which is preliminary data.</text>
</comment>
<dbReference type="SFLD" id="SFLDG01386">
    <property type="entry name" value="main_SPASM_domain-containing"/>
    <property type="match status" value="1"/>
</dbReference>
<accession>A0AAD2TR62</accession>
<dbReference type="CDD" id="cd01335">
    <property type="entry name" value="Radical_SAM"/>
    <property type="match status" value="1"/>
</dbReference>
<evidence type="ECO:0000256" key="2">
    <source>
        <dbReference type="ARBA" id="ARBA00022485"/>
    </source>
</evidence>
<dbReference type="AlphaFoldDB" id="A0AAD2TR62"/>
<keyword evidence="4" id="KW-0479">Metal-binding</keyword>
<evidence type="ECO:0000256" key="5">
    <source>
        <dbReference type="ARBA" id="ARBA00023004"/>
    </source>
</evidence>
<keyword evidence="6" id="KW-0411">Iron-sulfur</keyword>
<dbReference type="InterPro" id="IPR023867">
    <property type="entry name" value="Sulphatase_maturase_rSAM"/>
</dbReference>
<dbReference type="PROSITE" id="PS01305">
    <property type="entry name" value="MOAA_NIFB_PQQE"/>
    <property type="match status" value="1"/>
</dbReference>
<evidence type="ECO:0000313" key="10">
    <source>
        <dbReference type="Proteomes" id="UP000006262"/>
    </source>
</evidence>
<gene>
    <name evidence="9" type="ORF">HMPREF1059_01304</name>
</gene>
<feature type="domain" description="Radical SAM core" evidence="8">
    <location>
        <begin position="107"/>
        <end position="344"/>
    </location>
</feature>
<proteinExistence type="inferred from homology"/>
<dbReference type="InterPro" id="IPR000385">
    <property type="entry name" value="MoaA_NifB_PqqE_Fe-S-bd_CS"/>
</dbReference>
<organism evidence="9 10">
    <name type="scientific">Parabacteroides distasonis CL09T03C24</name>
    <dbReference type="NCBI Taxonomy" id="999417"/>
    <lineage>
        <taxon>Bacteria</taxon>
        <taxon>Pseudomonadati</taxon>
        <taxon>Bacteroidota</taxon>
        <taxon>Bacteroidia</taxon>
        <taxon>Bacteroidales</taxon>
        <taxon>Tannerellaceae</taxon>
        <taxon>Parabacteroides</taxon>
    </lineage>
</organism>
<dbReference type="InterPro" id="IPR013785">
    <property type="entry name" value="Aldolase_TIM"/>
</dbReference>